<feature type="compositionally biased region" description="Polar residues" evidence="1">
    <location>
        <begin position="1"/>
        <end position="19"/>
    </location>
</feature>
<dbReference type="EMBL" id="ML994611">
    <property type="protein sequence ID" value="KAF2194718.1"/>
    <property type="molecule type" value="Genomic_DNA"/>
</dbReference>
<reference evidence="2" key="1">
    <citation type="journal article" date="2020" name="Stud. Mycol.">
        <title>101 Dothideomycetes genomes: a test case for predicting lifestyles and emergence of pathogens.</title>
        <authorList>
            <person name="Haridas S."/>
            <person name="Albert R."/>
            <person name="Binder M."/>
            <person name="Bloem J."/>
            <person name="Labutti K."/>
            <person name="Salamov A."/>
            <person name="Andreopoulos B."/>
            <person name="Baker S."/>
            <person name="Barry K."/>
            <person name="Bills G."/>
            <person name="Bluhm B."/>
            <person name="Cannon C."/>
            <person name="Castanera R."/>
            <person name="Culley D."/>
            <person name="Daum C."/>
            <person name="Ezra D."/>
            <person name="Gonzalez J."/>
            <person name="Henrissat B."/>
            <person name="Kuo A."/>
            <person name="Liang C."/>
            <person name="Lipzen A."/>
            <person name="Lutzoni F."/>
            <person name="Magnuson J."/>
            <person name="Mondo S."/>
            <person name="Nolan M."/>
            <person name="Ohm R."/>
            <person name="Pangilinan J."/>
            <person name="Park H.-J."/>
            <person name="Ramirez L."/>
            <person name="Alfaro M."/>
            <person name="Sun H."/>
            <person name="Tritt A."/>
            <person name="Yoshinaga Y."/>
            <person name="Zwiers L.-H."/>
            <person name="Turgeon B."/>
            <person name="Goodwin S."/>
            <person name="Spatafora J."/>
            <person name="Crous P."/>
            <person name="Grigoriev I."/>
        </authorList>
    </citation>
    <scope>NUCLEOTIDE SEQUENCE</scope>
    <source>
        <strain evidence="2">CBS 207.26</strain>
    </source>
</reference>
<organism evidence="2 3">
    <name type="scientific">Zopfia rhizophila CBS 207.26</name>
    <dbReference type="NCBI Taxonomy" id="1314779"/>
    <lineage>
        <taxon>Eukaryota</taxon>
        <taxon>Fungi</taxon>
        <taxon>Dikarya</taxon>
        <taxon>Ascomycota</taxon>
        <taxon>Pezizomycotina</taxon>
        <taxon>Dothideomycetes</taxon>
        <taxon>Dothideomycetes incertae sedis</taxon>
        <taxon>Zopfiaceae</taxon>
        <taxon>Zopfia</taxon>
    </lineage>
</organism>
<evidence type="ECO:0000313" key="3">
    <source>
        <dbReference type="Proteomes" id="UP000800200"/>
    </source>
</evidence>
<sequence>MSIDVSFTMTQSPTSSPQVRNHRRFLVSEQENHSMGPEEAASVAKGQRMNGFDPKIYSMKSGARLVRLMEDCHAYRVTTFMEVQRSDGLILRSEEPPCLGIIRDKGPNKNPRRELITLPALCGDGENDATFMREHVPFSIPVTDAVKQKLESLDVGVGVVISCGFGLTKGPDEMTVVEINVKDTDGRSEPDAIALMLLTDPNAAEFFGEADKEE</sequence>
<protein>
    <submittedName>
        <fullName evidence="2">Uncharacterized protein</fullName>
    </submittedName>
</protein>
<name>A0A6A6EVC0_9PEZI</name>
<proteinExistence type="predicted"/>
<dbReference type="AlphaFoldDB" id="A0A6A6EVC0"/>
<gene>
    <name evidence="2" type="ORF">K469DRAFT_686694</name>
</gene>
<feature type="region of interest" description="Disordered" evidence="1">
    <location>
        <begin position="1"/>
        <end position="20"/>
    </location>
</feature>
<evidence type="ECO:0000313" key="2">
    <source>
        <dbReference type="EMBL" id="KAF2194718.1"/>
    </source>
</evidence>
<evidence type="ECO:0000256" key="1">
    <source>
        <dbReference type="SAM" id="MobiDB-lite"/>
    </source>
</evidence>
<keyword evidence="3" id="KW-1185">Reference proteome</keyword>
<accession>A0A6A6EVC0</accession>
<dbReference type="Proteomes" id="UP000800200">
    <property type="component" value="Unassembled WGS sequence"/>
</dbReference>